<evidence type="ECO:0000259" key="6">
    <source>
        <dbReference type="PROSITE" id="PS50111"/>
    </source>
</evidence>
<dbReference type="SMART" id="SM00304">
    <property type="entry name" value="HAMP"/>
    <property type="match status" value="1"/>
</dbReference>
<dbReference type="SMART" id="SM00283">
    <property type="entry name" value="MA"/>
    <property type="match status" value="1"/>
</dbReference>
<dbReference type="PROSITE" id="PS50111">
    <property type="entry name" value="CHEMOTAXIS_TRANSDUC_2"/>
    <property type="match status" value="1"/>
</dbReference>
<keyword evidence="5" id="KW-0812">Transmembrane</keyword>
<gene>
    <name evidence="8" type="ORF">FGG12_16495</name>
    <name evidence="9" type="ORF">M5D45_00950</name>
</gene>
<feature type="transmembrane region" description="Helical" evidence="5">
    <location>
        <begin position="7"/>
        <end position="27"/>
    </location>
</feature>
<dbReference type="InterPro" id="IPR004090">
    <property type="entry name" value="Chemotax_Me-accpt_rcpt"/>
</dbReference>
<dbReference type="Pfam" id="PF12729">
    <property type="entry name" value="4HB_MCP_1"/>
    <property type="match status" value="1"/>
</dbReference>
<evidence type="ECO:0000256" key="4">
    <source>
        <dbReference type="PROSITE-ProRule" id="PRU00284"/>
    </source>
</evidence>
<accession>A0AAE9I0Y0</accession>
<dbReference type="Pfam" id="PF00672">
    <property type="entry name" value="HAMP"/>
    <property type="match status" value="1"/>
</dbReference>
<dbReference type="GO" id="GO:0004888">
    <property type="term" value="F:transmembrane signaling receptor activity"/>
    <property type="evidence" value="ECO:0007669"/>
    <property type="project" value="InterPro"/>
</dbReference>
<comment type="similarity">
    <text evidence="3">Belongs to the methyl-accepting chemotaxis (MCP) protein family.</text>
</comment>
<evidence type="ECO:0000313" key="11">
    <source>
        <dbReference type="Proteomes" id="UP001056132"/>
    </source>
</evidence>
<dbReference type="RefSeq" id="WP_144199144.1">
    <property type="nucleotide sequence ID" value="NZ_CP097330.1"/>
</dbReference>
<dbReference type="CDD" id="cd11386">
    <property type="entry name" value="MCP_signal"/>
    <property type="match status" value="1"/>
</dbReference>
<dbReference type="InterPro" id="IPR051310">
    <property type="entry name" value="MCP_chemotaxis"/>
</dbReference>
<evidence type="ECO:0000313" key="9">
    <source>
        <dbReference type="EMBL" id="URF04463.1"/>
    </source>
</evidence>
<reference evidence="9" key="3">
    <citation type="submission" date="2022-05" db="EMBL/GenBank/DDBJ databases">
        <authorList>
            <person name="Kunte H.-J."/>
        </authorList>
    </citation>
    <scope>NUCLEOTIDE SEQUENCE</scope>
    <source>
        <strain evidence="9">G5</strain>
    </source>
</reference>
<dbReference type="GO" id="GO:0006935">
    <property type="term" value="P:chemotaxis"/>
    <property type="evidence" value="ECO:0007669"/>
    <property type="project" value="InterPro"/>
</dbReference>
<evidence type="ECO:0000256" key="2">
    <source>
        <dbReference type="ARBA" id="ARBA00022481"/>
    </source>
</evidence>
<dbReference type="InterPro" id="IPR004089">
    <property type="entry name" value="MCPsignal_dom"/>
</dbReference>
<keyword evidence="5" id="KW-1133">Transmembrane helix</keyword>
<dbReference type="CDD" id="cd06225">
    <property type="entry name" value="HAMP"/>
    <property type="match status" value="1"/>
</dbReference>
<keyword evidence="2" id="KW-0488">Methylation</keyword>
<reference evidence="8 10" key="1">
    <citation type="submission" date="2019-05" db="EMBL/GenBank/DDBJ databases">
        <title>Whole genome sequence analysis of Cupriavidus campinensis S14E4C strain.</title>
        <authorList>
            <person name="Abbaszade G."/>
            <person name="Szabo A."/>
            <person name="Toumi M."/>
            <person name="Toth E."/>
        </authorList>
    </citation>
    <scope>NUCLEOTIDE SEQUENCE [LARGE SCALE GENOMIC DNA]</scope>
    <source>
        <strain evidence="8 10">S14E4C</strain>
    </source>
</reference>
<dbReference type="FunFam" id="1.10.287.950:FF:000001">
    <property type="entry name" value="Methyl-accepting chemotaxis sensory transducer"/>
    <property type="match status" value="1"/>
</dbReference>
<evidence type="ECO:0000259" key="7">
    <source>
        <dbReference type="PROSITE" id="PS50885"/>
    </source>
</evidence>
<sequence>MNITQRLLLTLSIAVLSLLFLGIGGIWQLNQAEKRLEYFNSNTLASVRHLNIISDAVAGLRVSLYRHAVTDDAAAKKEAEADIAKARKRLDEMAALYAREDISDETDSKLLESGKSAIKRFVDQFPAFLDRSNNNDHSAVQQMLTPGSELFQASAALRNAIDEHIAYNTKLGDDAVVANKAQHTRTVWTFVSVIVAVVAFTVFMAVSLYRRIKHSLADIQGTLEHVSQTLDLDHRASVARMDEIGQTAQSFNTLIERVAQTLREVRQSTDSVSVAAGQIAAGNVDLSSRTEQQAASLEETASSMEELTTTVRQNAENARQASSLAANAAEVADAGNQAVQQMVDTMGAISGSSERIAEITNLIEGIAFQTNILALNAAVEAARAGEQGRGFAVVAGEVRSLAQRSSSAAKEIKELIEASVTTVRTGSTQAEGVGGTMTEIRQAVKRVSDIIAEIAAASQEQSAGIEQVGHAVGQMDQVTQQNAALVEEAAAAAQSLDEQAGKLRDCVGQFRMAG</sequence>
<reference evidence="9" key="2">
    <citation type="journal article" date="2022" name="Microbiol. Resour. Announc.">
        <title>Genome Sequence of Cupriavidus campinensis Strain G5, a Member of a Bacterial Consortium Capable of Polyethylene Degradation.</title>
        <authorList>
            <person name="Schneider B."/>
            <person name="Pfeiffer F."/>
            <person name="Dyall-Smith M."/>
            <person name="Kunte H.J."/>
        </authorList>
    </citation>
    <scope>NUCLEOTIDE SEQUENCE</scope>
    <source>
        <strain evidence="9">G5</strain>
    </source>
</reference>
<evidence type="ECO:0000256" key="5">
    <source>
        <dbReference type="SAM" id="Phobius"/>
    </source>
</evidence>
<dbReference type="GO" id="GO:0007165">
    <property type="term" value="P:signal transduction"/>
    <property type="evidence" value="ECO:0007669"/>
    <property type="project" value="UniProtKB-KW"/>
</dbReference>
<keyword evidence="5" id="KW-0472">Membrane</keyword>
<dbReference type="PRINTS" id="PR00260">
    <property type="entry name" value="CHEMTRNSDUCR"/>
</dbReference>
<comment type="subcellular location">
    <subcellularLocation>
        <location evidence="1">Membrane</location>
    </subcellularLocation>
</comment>
<dbReference type="InterPro" id="IPR003660">
    <property type="entry name" value="HAMP_dom"/>
</dbReference>
<dbReference type="PANTHER" id="PTHR43531:SF14">
    <property type="entry name" value="METHYL-ACCEPTING CHEMOTAXIS PROTEIN I-RELATED"/>
    <property type="match status" value="1"/>
</dbReference>
<dbReference type="Pfam" id="PF00015">
    <property type="entry name" value="MCPsignal"/>
    <property type="match status" value="1"/>
</dbReference>
<dbReference type="KEGG" id="ccam:M5D45_00950"/>
<proteinExistence type="inferred from homology"/>
<dbReference type="Gene3D" id="1.10.287.950">
    <property type="entry name" value="Methyl-accepting chemotaxis protein"/>
    <property type="match status" value="1"/>
</dbReference>
<dbReference type="Proteomes" id="UP001056132">
    <property type="component" value="Chromosome 1"/>
</dbReference>
<keyword evidence="4" id="KW-0807">Transducer</keyword>
<evidence type="ECO:0000313" key="10">
    <source>
        <dbReference type="Proteomes" id="UP000318943"/>
    </source>
</evidence>
<dbReference type="AlphaFoldDB" id="A0AAE9I0Y0"/>
<dbReference type="PROSITE" id="PS50885">
    <property type="entry name" value="HAMP"/>
    <property type="match status" value="1"/>
</dbReference>
<feature type="domain" description="Methyl-accepting transducer" evidence="6">
    <location>
        <begin position="268"/>
        <end position="497"/>
    </location>
</feature>
<dbReference type="PANTHER" id="PTHR43531">
    <property type="entry name" value="PROTEIN ICFG"/>
    <property type="match status" value="1"/>
</dbReference>
<dbReference type="InterPro" id="IPR024478">
    <property type="entry name" value="HlyB_4HB_MCP"/>
</dbReference>
<dbReference type="Proteomes" id="UP000318943">
    <property type="component" value="Unassembled WGS sequence"/>
</dbReference>
<dbReference type="SUPFAM" id="SSF58104">
    <property type="entry name" value="Methyl-accepting chemotaxis protein (MCP) signaling domain"/>
    <property type="match status" value="1"/>
</dbReference>
<protein>
    <submittedName>
        <fullName evidence="8">HAMP domain-containing protein</fullName>
    </submittedName>
    <submittedName>
        <fullName evidence="9">Methyl-accepting chemotaxis protein</fullName>
    </submittedName>
</protein>
<name>A0AAE9I0Y0_9BURK</name>
<evidence type="ECO:0000256" key="3">
    <source>
        <dbReference type="ARBA" id="ARBA00029447"/>
    </source>
</evidence>
<feature type="domain" description="HAMP" evidence="7">
    <location>
        <begin position="210"/>
        <end position="263"/>
    </location>
</feature>
<dbReference type="EMBL" id="CP097330">
    <property type="protein sequence ID" value="URF04463.1"/>
    <property type="molecule type" value="Genomic_DNA"/>
</dbReference>
<dbReference type="EMBL" id="VCIZ01000009">
    <property type="protein sequence ID" value="TSP11689.1"/>
    <property type="molecule type" value="Genomic_DNA"/>
</dbReference>
<organism evidence="9 11">
    <name type="scientific">Cupriavidus campinensis</name>
    <dbReference type="NCBI Taxonomy" id="151783"/>
    <lineage>
        <taxon>Bacteria</taxon>
        <taxon>Pseudomonadati</taxon>
        <taxon>Pseudomonadota</taxon>
        <taxon>Betaproteobacteria</taxon>
        <taxon>Burkholderiales</taxon>
        <taxon>Burkholderiaceae</taxon>
        <taxon>Cupriavidus</taxon>
    </lineage>
</organism>
<dbReference type="GO" id="GO:0005886">
    <property type="term" value="C:plasma membrane"/>
    <property type="evidence" value="ECO:0007669"/>
    <property type="project" value="TreeGrafter"/>
</dbReference>
<evidence type="ECO:0000313" key="8">
    <source>
        <dbReference type="EMBL" id="TSP11689.1"/>
    </source>
</evidence>
<keyword evidence="10" id="KW-1185">Reference proteome</keyword>
<evidence type="ECO:0000256" key="1">
    <source>
        <dbReference type="ARBA" id="ARBA00004370"/>
    </source>
</evidence>
<feature type="transmembrane region" description="Helical" evidence="5">
    <location>
        <begin position="187"/>
        <end position="209"/>
    </location>
</feature>